<name>A0ABV2SD86_9GAMM</name>
<evidence type="ECO:0000313" key="1">
    <source>
        <dbReference type="EMBL" id="MET4755721.1"/>
    </source>
</evidence>
<proteinExistence type="predicted"/>
<keyword evidence="2" id="KW-1185">Reference proteome</keyword>
<organism evidence="1 2">
    <name type="scientific">Endozoicomonas lisbonensis</name>
    <dbReference type="NCBI Taxonomy" id="3120522"/>
    <lineage>
        <taxon>Bacteria</taxon>
        <taxon>Pseudomonadati</taxon>
        <taxon>Pseudomonadota</taxon>
        <taxon>Gammaproteobacteria</taxon>
        <taxon>Oceanospirillales</taxon>
        <taxon>Endozoicomonadaceae</taxon>
        <taxon>Endozoicomonas</taxon>
    </lineage>
</organism>
<evidence type="ECO:0000313" key="2">
    <source>
        <dbReference type="Proteomes" id="UP001549366"/>
    </source>
</evidence>
<gene>
    <name evidence="1" type="ORF">V5J35_000913</name>
</gene>
<dbReference type="EMBL" id="JBEWTB010000002">
    <property type="protein sequence ID" value="MET4755721.1"/>
    <property type="molecule type" value="Genomic_DNA"/>
</dbReference>
<sequence>MSTKCSLAYGDDFHLYEEVFDDYHVYLSLEKAEFEASNNEVMVRIPLAIWEHIRQFTNARFDLIDFDDEALLKLTEKEVDERIEDYKINPSSLAGLLTFGKADTPRDQQIKNRMEYYINERNRQRSIKEKIDQLNEKR</sequence>
<accession>A0ABV2SD86</accession>
<reference evidence="1 2" key="1">
    <citation type="submission" date="2024-06" db="EMBL/GenBank/DDBJ databases">
        <title>Genomic Encyclopedia of Type Strains, Phase V (KMG-V): Genome sequencing to study the core and pangenomes of soil and plant-associated prokaryotes.</title>
        <authorList>
            <person name="Whitman W."/>
        </authorList>
    </citation>
    <scope>NUCLEOTIDE SEQUENCE [LARGE SCALE GENOMIC DNA]</scope>
    <source>
        <strain evidence="1 2">NE40</strain>
    </source>
</reference>
<dbReference type="RefSeq" id="WP_354010110.1">
    <property type="nucleotide sequence ID" value="NZ_JBEWTA010000001.1"/>
</dbReference>
<protein>
    <submittedName>
        <fullName evidence="1">Uncharacterized protein</fullName>
    </submittedName>
</protein>
<dbReference type="Proteomes" id="UP001549366">
    <property type="component" value="Unassembled WGS sequence"/>
</dbReference>
<comment type="caution">
    <text evidence="1">The sequence shown here is derived from an EMBL/GenBank/DDBJ whole genome shotgun (WGS) entry which is preliminary data.</text>
</comment>